<dbReference type="PANTHER" id="PTHR48069">
    <property type="entry name" value="DIHYDROFOLATE REDUCTASE"/>
    <property type="match status" value="1"/>
</dbReference>
<dbReference type="EC" id="1.5.1.3" evidence="3"/>
<dbReference type="InterPro" id="IPR001796">
    <property type="entry name" value="DHFR_dom"/>
</dbReference>
<dbReference type="PANTHER" id="PTHR48069:SF3">
    <property type="entry name" value="DIHYDROFOLATE REDUCTASE"/>
    <property type="match status" value="1"/>
</dbReference>
<dbReference type="EMBL" id="SNXO01000010">
    <property type="protein sequence ID" value="TDP57731.1"/>
    <property type="molecule type" value="Genomic_DNA"/>
</dbReference>
<organism evidence="8 9">
    <name type="scientific">Aminicella lysinilytica</name>
    <dbReference type="NCBI Taxonomy" id="433323"/>
    <lineage>
        <taxon>Bacteria</taxon>
        <taxon>Bacillati</taxon>
        <taxon>Bacillota</taxon>
        <taxon>Clostridia</taxon>
        <taxon>Peptostreptococcales</taxon>
        <taxon>Anaerovoracaceae</taxon>
        <taxon>Aminicella</taxon>
    </lineage>
</organism>
<dbReference type="GO" id="GO:0004146">
    <property type="term" value="F:dihydrofolate reductase activity"/>
    <property type="evidence" value="ECO:0007669"/>
    <property type="project" value="UniProtKB-EC"/>
</dbReference>
<dbReference type="AlphaFoldDB" id="A0A4R6Q672"/>
<dbReference type="OrthoDB" id="9804315at2"/>
<feature type="domain" description="DHFR" evidence="7">
    <location>
        <begin position="1"/>
        <end position="162"/>
    </location>
</feature>
<dbReference type="RefSeq" id="WP_133528130.1">
    <property type="nucleotide sequence ID" value="NZ_SNXO01000010.1"/>
</dbReference>
<comment type="similarity">
    <text evidence="2">Belongs to the dihydrofolate reductase family.</text>
</comment>
<comment type="pathway">
    <text evidence="1">Cofactor biosynthesis; tetrahydrofolate biosynthesis; 5,6,7,8-tetrahydrofolate from 7,8-dihydrofolate: step 1/1.</text>
</comment>
<dbReference type="PRINTS" id="PR00070">
    <property type="entry name" value="DHFR"/>
</dbReference>
<dbReference type="GO" id="GO:0046654">
    <property type="term" value="P:tetrahydrofolate biosynthetic process"/>
    <property type="evidence" value="ECO:0007669"/>
    <property type="project" value="UniProtKB-UniPathway"/>
</dbReference>
<evidence type="ECO:0000256" key="2">
    <source>
        <dbReference type="ARBA" id="ARBA00009539"/>
    </source>
</evidence>
<dbReference type="Proteomes" id="UP000295500">
    <property type="component" value="Unassembled WGS sequence"/>
</dbReference>
<keyword evidence="5" id="KW-0521">NADP</keyword>
<evidence type="ECO:0000256" key="5">
    <source>
        <dbReference type="ARBA" id="ARBA00022857"/>
    </source>
</evidence>
<protein>
    <recommendedName>
        <fullName evidence="3">dihydrofolate reductase</fullName>
        <ecNumber evidence="3">1.5.1.3</ecNumber>
    </recommendedName>
</protein>
<dbReference type="GO" id="GO:0046452">
    <property type="term" value="P:dihydrofolate metabolic process"/>
    <property type="evidence" value="ECO:0007669"/>
    <property type="project" value="TreeGrafter"/>
</dbReference>
<evidence type="ECO:0000256" key="3">
    <source>
        <dbReference type="ARBA" id="ARBA00012856"/>
    </source>
</evidence>
<keyword evidence="6" id="KW-0560">Oxidoreductase</keyword>
<dbReference type="InterPro" id="IPR024072">
    <property type="entry name" value="DHFR-like_dom_sf"/>
</dbReference>
<accession>A0A4R6Q672</accession>
<dbReference type="SUPFAM" id="SSF53597">
    <property type="entry name" value="Dihydrofolate reductase-like"/>
    <property type="match status" value="1"/>
</dbReference>
<reference evidence="8 9" key="1">
    <citation type="submission" date="2019-03" db="EMBL/GenBank/DDBJ databases">
        <title>Genomic Encyclopedia of Type Strains, Phase IV (KMG-IV): sequencing the most valuable type-strain genomes for metagenomic binning, comparative biology and taxonomic classification.</title>
        <authorList>
            <person name="Goeker M."/>
        </authorList>
    </citation>
    <scope>NUCLEOTIDE SEQUENCE [LARGE SCALE GENOMIC DNA]</scope>
    <source>
        <strain evidence="8 9">DSM 28287</strain>
    </source>
</reference>
<evidence type="ECO:0000256" key="6">
    <source>
        <dbReference type="ARBA" id="ARBA00023002"/>
    </source>
</evidence>
<dbReference type="Pfam" id="PF00186">
    <property type="entry name" value="DHFR_1"/>
    <property type="match status" value="1"/>
</dbReference>
<dbReference type="PROSITE" id="PS51330">
    <property type="entry name" value="DHFR_2"/>
    <property type="match status" value="1"/>
</dbReference>
<evidence type="ECO:0000259" key="7">
    <source>
        <dbReference type="PROSITE" id="PS51330"/>
    </source>
</evidence>
<dbReference type="GO" id="GO:0006730">
    <property type="term" value="P:one-carbon metabolic process"/>
    <property type="evidence" value="ECO:0007669"/>
    <property type="project" value="UniProtKB-KW"/>
</dbReference>
<evidence type="ECO:0000256" key="1">
    <source>
        <dbReference type="ARBA" id="ARBA00004903"/>
    </source>
</evidence>
<gene>
    <name evidence="8" type="ORF">EV211_11030</name>
</gene>
<dbReference type="Gene3D" id="3.40.430.10">
    <property type="entry name" value="Dihydrofolate Reductase, subunit A"/>
    <property type="match status" value="1"/>
</dbReference>
<dbReference type="UniPathway" id="UPA00077">
    <property type="reaction ID" value="UER00158"/>
</dbReference>
<dbReference type="InterPro" id="IPR012259">
    <property type="entry name" value="DHFR"/>
</dbReference>
<evidence type="ECO:0000256" key="4">
    <source>
        <dbReference type="ARBA" id="ARBA00022563"/>
    </source>
</evidence>
<keyword evidence="9" id="KW-1185">Reference proteome</keyword>
<dbReference type="CDD" id="cd00209">
    <property type="entry name" value="DHFR"/>
    <property type="match status" value="1"/>
</dbReference>
<evidence type="ECO:0000313" key="8">
    <source>
        <dbReference type="EMBL" id="TDP57731.1"/>
    </source>
</evidence>
<evidence type="ECO:0000313" key="9">
    <source>
        <dbReference type="Proteomes" id="UP000295500"/>
    </source>
</evidence>
<proteinExistence type="inferred from homology"/>
<sequence length="164" mass="18577">MNLILAADKNWAIGNKGELLCHIPGDLKFFKEKTQGKTVVMGRATLESLPGHKGLPGRRNIVLTGNRNFTAEGVQMFIHDLDHLKDELAKDPGDDVFVIGGASVYKMLLPLCDTCYITKIDASFPADRYFVDLDADKDFQVTWQSDMKEDNGIQYRFFKYERVK</sequence>
<name>A0A4R6Q672_9FIRM</name>
<keyword evidence="4" id="KW-0554">One-carbon metabolism</keyword>
<dbReference type="GO" id="GO:0046655">
    <property type="term" value="P:folic acid metabolic process"/>
    <property type="evidence" value="ECO:0007669"/>
    <property type="project" value="TreeGrafter"/>
</dbReference>
<comment type="caution">
    <text evidence="8">The sequence shown here is derived from an EMBL/GenBank/DDBJ whole genome shotgun (WGS) entry which is preliminary data.</text>
</comment>
<dbReference type="GO" id="GO:0005829">
    <property type="term" value="C:cytosol"/>
    <property type="evidence" value="ECO:0007669"/>
    <property type="project" value="TreeGrafter"/>
</dbReference>
<dbReference type="GO" id="GO:0050661">
    <property type="term" value="F:NADP binding"/>
    <property type="evidence" value="ECO:0007669"/>
    <property type="project" value="InterPro"/>
</dbReference>